<protein>
    <submittedName>
        <fullName evidence="1">Uncharacterized protein</fullName>
    </submittedName>
</protein>
<keyword evidence="2" id="KW-1185">Reference proteome</keyword>
<evidence type="ECO:0000313" key="1">
    <source>
        <dbReference type="EMBL" id="KAL0480542.1"/>
    </source>
</evidence>
<organism evidence="1 2">
    <name type="scientific">Acrasis kona</name>
    <dbReference type="NCBI Taxonomy" id="1008807"/>
    <lineage>
        <taxon>Eukaryota</taxon>
        <taxon>Discoba</taxon>
        <taxon>Heterolobosea</taxon>
        <taxon>Tetramitia</taxon>
        <taxon>Eutetramitia</taxon>
        <taxon>Acrasidae</taxon>
        <taxon>Acrasis</taxon>
    </lineage>
</organism>
<dbReference type="AlphaFoldDB" id="A0AAW2YT06"/>
<sequence length="115" mass="13097">MMELHISPQIKSTIVKIQAPAVISVDFQRGNSQIWGVTYQKMSGHQNSKCLKNITKEVNRDTLSDWKFSRKIAMISENCHQLEGTTRGTDELKLTSCGAQEQDTDVDEFVQCYTR</sequence>
<dbReference type="EMBL" id="JAOPGA020000668">
    <property type="protein sequence ID" value="KAL0480542.1"/>
    <property type="molecule type" value="Genomic_DNA"/>
</dbReference>
<evidence type="ECO:0000313" key="2">
    <source>
        <dbReference type="Proteomes" id="UP001431209"/>
    </source>
</evidence>
<reference evidence="1 2" key="1">
    <citation type="submission" date="2024-03" db="EMBL/GenBank/DDBJ databases">
        <title>The Acrasis kona genome and developmental transcriptomes reveal deep origins of eukaryotic multicellular pathways.</title>
        <authorList>
            <person name="Sheikh S."/>
            <person name="Fu C.-J."/>
            <person name="Brown M.W."/>
            <person name="Baldauf S.L."/>
        </authorList>
    </citation>
    <scope>NUCLEOTIDE SEQUENCE [LARGE SCALE GENOMIC DNA]</scope>
    <source>
        <strain evidence="1 2">ATCC MYA-3509</strain>
    </source>
</reference>
<accession>A0AAW2YT06</accession>
<gene>
    <name evidence="1" type="ORF">AKO1_006832</name>
</gene>
<proteinExistence type="predicted"/>
<name>A0AAW2YT06_9EUKA</name>
<dbReference type="Proteomes" id="UP001431209">
    <property type="component" value="Unassembled WGS sequence"/>
</dbReference>
<comment type="caution">
    <text evidence="1">The sequence shown here is derived from an EMBL/GenBank/DDBJ whole genome shotgun (WGS) entry which is preliminary data.</text>
</comment>